<keyword evidence="1" id="KW-0812">Transmembrane</keyword>
<feature type="transmembrane region" description="Helical" evidence="1">
    <location>
        <begin position="365"/>
        <end position="390"/>
    </location>
</feature>
<feature type="transmembrane region" description="Helical" evidence="1">
    <location>
        <begin position="167"/>
        <end position="187"/>
    </location>
</feature>
<feature type="transmembrane region" description="Helical" evidence="1">
    <location>
        <begin position="402"/>
        <end position="420"/>
    </location>
</feature>
<evidence type="ECO:0000313" key="3">
    <source>
        <dbReference type="Proteomes" id="UP000218934"/>
    </source>
</evidence>
<accession>A0A2A4G2P9</accession>
<name>A0A2A4G2P9_9SPHN</name>
<feature type="transmembrane region" description="Helical" evidence="1">
    <location>
        <begin position="432"/>
        <end position="450"/>
    </location>
</feature>
<feature type="transmembrane region" description="Helical" evidence="1">
    <location>
        <begin position="335"/>
        <end position="353"/>
    </location>
</feature>
<dbReference type="KEGG" id="rdi:CMV14_12000"/>
<feature type="transmembrane region" description="Helical" evidence="1">
    <location>
        <begin position="226"/>
        <end position="244"/>
    </location>
</feature>
<keyword evidence="1" id="KW-1133">Transmembrane helix</keyword>
<dbReference type="AlphaFoldDB" id="A0A2A4G2P9"/>
<feature type="transmembrane region" description="Helical" evidence="1">
    <location>
        <begin position="20"/>
        <end position="44"/>
    </location>
</feature>
<comment type="caution">
    <text evidence="2">The sequence shown here is derived from an EMBL/GenBank/DDBJ whole genome shotgun (WGS) entry which is preliminary data.</text>
</comment>
<gene>
    <name evidence="2" type="ORF">COO09_01385</name>
</gene>
<dbReference type="Proteomes" id="UP000218934">
    <property type="component" value="Unassembled WGS sequence"/>
</dbReference>
<organism evidence="2 3">
    <name type="scientific">Rhizorhabdus dicambivorans</name>
    <dbReference type="NCBI Taxonomy" id="1850238"/>
    <lineage>
        <taxon>Bacteria</taxon>
        <taxon>Pseudomonadati</taxon>
        <taxon>Pseudomonadota</taxon>
        <taxon>Alphaproteobacteria</taxon>
        <taxon>Sphingomonadales</taxon>
        <taxon>Sphingomonadaceae</taxon>
        <taxon>Rhizorhabdus</taxon>
    </lineage>
</organism>
<feature type="transmembrane region" description="Helical" evidence="1">
    <location>
        <begin position="251"/>
        <end position="281"/>
    </location>
</feature>
<protein>
    <submittedName>
        <fullName evidence="2">Uncharacterized protein</fullName>
    </submittedName>
</protein>
<proteinExistence type="predicted"/>
<reference evidence="2 3" key="1">
    <citation type="submission" date="2017-09" db="EMBL/GenBank/DDBJ databases">
        <title>The Catabolism of 3,6-Dichlorosalicylic acid is Initiated by the Cytochrome P450 Monooxygenase DsmABC in Rhizorhabdus dicambivorans Ndbn-20.</title>
        <authorList>
            <person name="Na L."/>
        </authorList>
    </citation>
    <scope>NUCLEOTIDE SEQUENCE [LARGE SCALE GENOMIC DNA]</scope>
    <source>
        <strain evidence="2 3">Ndbn-20m</strain>
    </source>
</reference>
<dbReference type="EMBL" id="NWUF01000001">
    <property type="protein sequence ID" value="PCE44312.1"/>
    <property type="molecule type" value="Genomic_DNA"/>
</dbReference>
<evidence type="ECO:0000313" key="2">
    <source>
        <dbReference type="EMBL" id="PCE44312.1"/>
    </source>
</evidence>
<feature type="transmembrane region" description="Helical" evidence="1">
    <location>
        <begin position="301"/>
        <end position="323"/>
    </location>
</feature>
<feature type="transmembrane region" description="Helical" evidence="1">
    <location>
        <begin position="194"/>
        <end position="211"/>
    </location>
</feature>
<sequence>MMRAYGDEAMLKPGVLRKLLQRAGIGIAVAVPIALLFFTLFYAANRASLGRDLPMAEAHVRDAYASGALQDQDWIAGDTGIGRHQYNDCLILYMAIDQQARADQLAASPIKPVQRGSESMCQALRAYADGDRAAGRTGIWYHQYVHGHTMLARWLLPVLPVETIRNLYHMLQTLLVLAGILVAMAALVRRRAPVESLFWLIVFLAFSRWFGLESYGQSLGHAPSDAVILAYLLFLAIGAARGGIGRRTSLVAAAIFGSLTAIFEFLTGGIPLGLAIVIGGLPFALAETDAEEVRDRVVEAAAAFCAAVIACLAAKILLALWVFGIDSFRETSAQLGVRMGMAGENGFGPVMAIKKLIKGLDALAAGMHVLAGAILATAIGFGIWGGRVLLRSGEPLLRARTIHLIASNLAILALLLLLWQHTIVHAWFMERVFVWTIATGFALFALAVGIRSKRL</sequence>
<keyword evidence="3" id="KW-1185">Reference proteome</keyword>
<evidence type="ECO:0000256" key="1">
    <source>
        <dbReference type="SAM" id="Phobius"/>
    </source>
</evidence>
<keyword evidence="1" id="KW-0472">Membrane</keyword>